<name>A0A7W7HIJ2_9ACTN</name>
<dbReference type="RefSeq" id="WP_188123249.1">
    <property type="nucleotide sequence ID" value="NZ_BOMP01000123.1"/>
</dbReference>
<evidence type="ECO:0000313" key="3">
    <source>
        <dbReference type="EMBL" id="GIE44286.1"/>
    </source>
</evidence>
<proteinExistence type="predicted"/>
<evidence type="ECO:0000256" key="2">
    <source>
        <dbReference type="SAM" id="Phobius"/>
    </source>
</evidence>
<reference evidence="3 6" key="2">
    <citation type="submission" date="2021-01" db="EMBL/GenBank/DDBJ databases">
        <title>Whole genome shotgun sequence of Actinoplanes lobatus NBRC 12513.</title>
        <authorList>
            <person name="Komaki H."/>
            <person name="Tamura T."/>
        </authorList>
    </citation>
    <scope>NUCLEOTIDE SEQUENCE [LARGE SCALE GENOMIC DNA]</scope>
    <source>
        <strain evidence="3 6">NBRC 12513</strain>
    </source>
</reference>
<gene>
    <name evidence="3" type="ORF">Alo02nite_71840</name>
    <name evidence="4" type="ORF">BJ964_005340</name>
</gene>
<keyword evidence="6" id="KW-1185">Reference proteome</keyword>
<protein>
    <recommendedName>
        <fullName evidence="7">DUF4328 domain-containing protein</fullName>
    </recommendedName>
</protein>
<keyword evidence="2" id="KW-0812">Transmembrane</keyword>
<feature type="compositionally biased region" description="Gly residues" evidence="1">
    <location>
        <begin position="197"/>
        <end position="207"/>
    </location>
</feature>
<dbReference type="Proteomes" id="UP000590511">
    <property type="component" value="Unassembled WGS sequence"/>
</dbReference>
<evidence type="ECO:0000313" key="6">
    <source>
        <dbReference type="Proteomes" id="UP000631312"/>
    </source>
</evidence>
<keyword evidence="2" id="KW-1133">Transmembrane helix</keyword>
<evidence type="ECO:0008006" key="7">
    <source>
        <dbReference type="Google" id="ProtNLM"/>
    </source>
</evidence>
<feature type="transmembrane region" description="Helical" evidence="2">
    <location>
        <begin position="22"/>
        <end position="48"/>
    </location>
</feature>
<dbReference type="AlphaFoldDB" id="A0A7W7HIJ2"/>
<dbReference type="Proteomes" id="UP000631312">
    <property type="component" value="Unassembled WGS sequence"/>
</dbReference>
<accession>A0A7W7HIJ2</accession>
<feature type="transmembrane region" description="Helical" evidence="2">
    <location>
        <begin position="68"/>
        <end position="87"/>
    </location>
</feature>
<evidence type="ECO:0000313" key="5">
    <source>
        <dbReference type="Proteomes" id="UP000590511"/>
    </source>
</evidence>
<evidence type="ECO:0000256" key="1">
    <source>
        <dbReference type="SAM" id="MobiDB-lite"/>
    </source>
</evidence>
<reference evidence="4 5" key="1">
    <citation type="submission" date="2020-08" db="EMBL/GenBank/DDBJ databases">
        <title>Sequencing the genomes of 1000 actinobacteria strains.</title>
        <authorList>
            <person name="Klenk H.-P."/>
        </authorList>
    </citation>
    <scope>NUCLEOTIDE SEQUENCE [LARGE SCALE GENOMIC DNA]</scope>
    <source>
        <strain evidence="4 5">DSM 43150</strain>
    </source>
</reference>
<evidence type="ECO:0000313" key="4">
    <source>
        <dbReference type="EMBL" id="MBB4751179.1"/>
    </source>
</evidence>
<comment type="caution">
    <text evidence="4">The sequence shown here is derived from an EMBL/GenBank/DDBJ whole genome shotgun (WGS) entry which is preliminary data.</text>
</comment>
<dbReference type="EMBL" id="JACHNC010000001">
    <property type="protein sequence ID" value="MBB4751179.1"/>
    <property type="molecule type" value="Genomic_DNA"/>
</dbReference>
<dbReference type="EMBL" id="BOMP01000123">
    <property type="protein sequence ID" value="GIE44286.1"/>
    <property type="molecule type" value="Genomic_DNA"/>
</dbReference>
<keyword evidence="2" id="KW-0472">Membrane</keyword>
<organism evidence="4 5">
    <name type="scientific">Actinoplanes lobatus</name>
    <dbReference type="NCBI Taxonomy" id="113568"/>
    <lineage>
        <taxon>Bacteria</taxon>
        <taxon>Bacillati</taxon>
        <taxon>Actinomycetota</taxon>
        <taxon>Actinomycetes</taxon>
        <taxon>Micromonosporales</taxon>
        <taxon>Micromonosporaceae</taxon>
        <taxon>Actinoplanes</taxon>
    </lineage>
</organism>
<feature type="region of interest" description="Disordered" evidence="1">
    <location>
        <begin position="185"/>
        <end position="207"/>
    </location>
</feature>
<sequence length="207" mass="22720">MTTDDGWVPASPPKTWEWGTRALMLAVAATCGLTALFLVCDLAVWSHLRSGDEAVSPALIWIIEHIDSLNLLGLFLVGAYLVGFFVWRRRTKDALRGYVAEPDGLLSHWSVPVWNAAIFASFLIRMNVDTSAEDLDGMVWALQVEALQHVVRLAGLTVLLIGLWEIRDRVRAGFRDSGVMRPTRRTPGRIPFQGDAAGPGAGGTPDR</sequence>